<accession>A0ABQ0JBQ0</accession>
<name>A0ABQ0JBQ0_9VIBR</name>
<dbReference type="PANTHER" id="PTHR43514">
    <property type="entry name" value="ABC TRANSPORTER I FAMILY MEMBER 10"/>
    <property type="match status" value="1"/>
</dbReference>
<dbReference type="SUPFAM" id="SSF52540">
    <property type="entry name" value="P-loop containing nucleoside triphosphate hydrolases"/>
    <property type="match status" value="1"/>
</dbReference>
<dbReference type="GO" id="GO:0005524">
    <property type="term" value="F:ATP binding"/>
    <property type="evidence" value="ECO:0007669"/>
    <property type="project" value="UniProtKB-KW"/>
</dbReference>
<proteinExistence type="predicted"/>
<evidence type="ECO:0000313" key="2">
    <source>
        <dbReference type="EMBL" id="GAL26181.1"/>
    </source>
</evidence>
<dbReference type="InterPro" id="IPR050334">
    <property type="entry name" value="Molybdenum_import_ModC"/>
</dbReference>
<dbReference type="InterPro" id="IPR003439">
    <property type="entry name" value="ABC_transporter-like_ATP-bd"/>
</dbReference>
<comment type="caution">
    <text evidence="2">The sequence shown here is derived from an EMBL/GenBank/DDBJ whole genome shotgun (WGS) entry which is preliminary data.</text>
</comment>
<dbReference type="Proteomes" id="UP000029223">
    <property type="component" value="Unassembled WGS sequence"/>
</dbReference>
<dbReference type="InterPro" id="IPR027417">
    <property type="entry name" value="P-loop_NTPase"/>
</dbReference>
<dbReference type="Gene3D" id="3.40.50.300">
    <property type="entry name" value="P-loop containing nucleotide triphosphate hydrolases"/>
    <property type="match status" value="1"/>
</dbReference>
<evidence type="ECO:0000259" key="1">
    <source>
        <dbReference type="Pfam" id="PF00005"/>
    </source>
</evidence>
<dbReference type="EMBL" id="BBMS01000016">
    <property type="protein sequence ID" value="GAL26181.1"/>
    <property type="molecule type" value="Genomic_DNA"/>
</dbReference>
<evidence type="ECO:0000313" key="3">
    <source>
        <dbReference type="Proteomes" id="UP000029223"/>
    </source>
</evidence>
<sequence length="106" mass="11804">MSTISIDVKKQFESQSFHLKTSLPAKGITAIFGRSGAGKTTLINLVSGLVEPDAGYIAINHEPLFDSQHNINVPIEKRKIGYVFQDARLFPHMTVERNLCYGVTKR</sequence>
<keyword evidence="2" id="KW-0067">ATP-binding</keyword>
<reference evidence="3" key="1">
    <citation type="submission" date="2014-09" db="EMBL/GenBank/DDBJ databases">
        <title>Vibrio variabilis JCM 19239. (C206) whole genome shotgun sequence.</title>
        <authorList>
            <person name="Sawabe T."/>
            <person name="Meirelles P."/>
            <person name="Nakanishi M."/>
            <person name="Sayaka M."/>
            <person name="Hattori M."/>
            <person name="Ohkuma M."/>
        </authorList>
    </citation>
    <scope>NUCLEOTIDE SEQUENCE [LARGE SCALE GENOMIC DNA]</scope>
    <source>
        <strain evidence="3">JCM 19239</strain>
    </source>
</reference>
<protein>
    <submittedName>
        <fullName evidence="2">Molybdenum transport ATP-binding protein ModC</fullName>
    </submittedName>
</protein>
<dbReference type="PANTHER" id="PTHR43514:SF4">
    <property type="entry name" value="ABC TRANSPORTER I FAMILY MEMBER 10"/>
    <property type="match status" value="1"/>
</dbReference>
<keyword evidence="2" id="KW-0547">Nucleotide-binding</keyword>
<organism evidence="2 3">
    <name type="scientific">Vibrio variabilis</name>
    <dbReference type="NCBI Taxonomy" id="990271"/>
    <lineage>
        <taxon>Bacteria</taxon>
        <taxon>Pseudomonadati</taxon>
        <taxon>Pseudomonadota</taxon>
        <taxon>Gammaproteobacteria</taxon>
        <taxon>Vibrionales</taxon>
        <taxon>Vibrionaceae</taxon>
        <taxon>Vibrio</taxon>
    </lineage>
</organism>
<gene>
    <name evidence="2" type="ORF">JCM19239_853</name>
</gene>
<feature type="domain" description="ABC transporter" evidence="1">
    <location>
        <begin position="19"/>
        <end position="98"/>
    </location>
</feature>
<dbReference type="Pfam" id="PF00005">
    <property type="entry name" value="ABC_tran"/>
    <property type="match status" value="1"/>
</dbReference>
<keyword evidence="3" id="KW-1185">Reference proteome</keyword>